<evidence type="ECO:0000256" key="2">
    <source>
        <dbReference type="ARBA" id="ARBA00003002"/>
    </source>
</evidence>
<comment type="cofactor">
    <cofactor evidence="1 16 17">
        <name>Na(+)</name>
        <dbReference type="ChEBI" id="CHEBI:29101"/>
    </cofactor>
</comment>
<evidence type="ECO:0000256" key="15">
    <source>
        <dbReference type="ARBA" id="ARBA00048176"/>
    </source>
</evidence>
<proteinExistence type="inferred from homology"/>
<evidence type="ECO:0000256" key="9">
    <source>
        <dbReference type="ARBA" id="ARBA00022967"/>
    </source>
</evidence>
<reference evidence="18 19" key="1">
    <citation type="submission" date="2022-10" db="EMBL/GenBank/DDBJ databases">
        <title>Marinomonas transparenta sp. nov. and Marinomonas sargassi sp. nov., isolated from marine alga (Sargassum natans (L.) Gaillon).</title>
        <authorList>
            <person name="Wang Y."/>
        </authorList>
    </citation>
    <scope>NUCLEOTIDE SEQUENCE [LARGE SCALE GENOMIC DNA]</scope>
    <source>
        <strain evidence="18 19">C2222</strain>
    </source>
</reference>
<evidence type="ECO:0000256" key="16">
    <source>
        <dbReference type="HAMAP-Rule" id="MF_00404"/>
    </source>
</evidence>
<comment type="caution">
    <text evidence="18">The sequence shown here is derived from an EMBL/GenBank/DDBJ whole genome shotgun (WGS) entry which is preliminary data.</text>
</comment>
<keyword evidence="11 16" id="KW-0915">Sodium</keyword>
<keyword evidence="8 16" id="KW-0812">Transmembrane</keyword>
<keyword evidence="10 16" id="KW-1133">Transmembrane helix</keyword>
<evidence type="ECO:0000313" key="19">
    <source>
        <dbReference type="Proteomes" id="UP001209713"/>
    </source>
</evidence>
<dbReference type="InterPro" id="IPR023424">
    <property type="entry name" value="OadG"/>
</dbReference>
<dbReference type="InterPro" id="IPR005899">
    <property type="entry name" value="Na_pump_deCOase"/>
</dbReference>
<evidence type="ECO:0000256" key="11">
    <source>
        <dbReference type="ARBA" id="ARBA00023053"/>
    </source>
</evidence>
<evidence type="ECO:0000256" key="10">
    <source>
        <dbReference type="ARBA" id="ARBA00022989"/>
    </source>
</evidence>
<evidence type="ECO:0000256" key="6">
    <source>
        <dbReference type="ARBA" id="ARBA00022448"/>
    </source>
</evidence>
<keyword evidence="9 16" id="KW-1278">Translocase</keyword>
<accession>A0ABT2YTZ4</accession>
<gene>
    <name evidence="16" type="primary">oadG</name>
    <name evidence="18" type="ORF">OFY17_10800</name>
</gene>
<evidence type="ECO:0000256" key="3">
    <source>
        <dbReference type="ARBA" id="ARBA00004162"/>
    </source>
</evidence>
<evidence type="ECO:0000256" key="17">
    <source>
        <dbReference type="RuleBase" id="RU004278"/>
    </source>
</evidence>
<comment type="catalytic activity">
    <reaction evidence="15 16 17">
        <text>oxaloacetate + 2 Na(+)(in) + H(+) = pyruvate + 2 Na(+)(out) + CO2</text>
        <dbReference type="Rhea" id="RHEA:57724"/>
        <dbReference type="ChEBI" id="CHEBI:15361"/>
        <dbReference type="ChEBI" id="CHEBI:15378"/>
        <dbReference type="ChEBI" id="CHEBI:16452"/>
        <dbReference type="ChEBI" id="CHEBI:16526"/>
        <dbReference type="ChEBI" id="CHEBI:29101"/>
        <dbReference type="EC" id="7.2.4.2"/>
    </reaction>
</comment>
<comment type="subcellular location">
    <subcellularLocation>
        <location evidence="3 16 17">Cell membrane</location>
        <topology evidence="3 16 17">Single-pass membrane protein</topology>
    </subcellularLocation>
</comment>
<evidence type="ECO:0000256" key="8">
    <source>
        <dbReference type="ARBA" id="ARBA00022692"/>
    </source>
</evidence>
<name>A0ABT2YTZ4_9GAMM</name>
<evidence type="ECO:0000256" key="7">
    <source>
        <dbReference type="ARBA" id="ARBA00022475"/>
    </source>
</evidence>
<comment type="function">
    <text evidence="2 16 17">Catalyzes the decarboxylation of oxaloacetate coupled to Na(+) translocation.</text>
</comment>
<dbReference type="Proteomes" id="UP001209713">
    <property type="component" value="Unassembled WGS sequence"/>
</dbReference>
<evidence type="ECO:0000256" key="4">
    <source>
        <dbReference type="ARBA" id="ARBA00005844"/>
    </source>
</evidence>
<protein>
    <recommendedName>
        <fullName evidence="16">Probable oxaloacetate decarboxylase gamma chain</fullName>
        <ecNumber evidence="16">7.2.4.2</ecNumber>
    </recommendedName>
</protein>
<dbReference type="EC" id="7.2.4.2" evidence="16"/>
<evidence type="ECO:0000256" key="1">
    <source>
        <dbReference type="ARBA" id="ARBA00001959"/>
    </source>
</evidence>
<evidence type="ECO:0000256" key="14">
    <source>
        <dbReference type="ARBA" id="ARBA00023201"/>
    </source>
</evidence>
<dbReference type="RefSeq" id="WP_263530751.1">
    <property type="nucleotide sequence ID" value="NZ_JAOVZB010000005.1"/>
</dbReference>
<keyword evidence="13 16" id="KW-0472">Membrane</keyword>
<comment type="subunit">
    <text evidence="5 16">Heterotrimer of an alpha, a beta and a gamma subunit.</text>
</comment>
<dbReference type="HAMAP" id="MF_00404">
    <property type="entry name" value="OadG"/>
    <property type="match status" value="1"/>
</dbReference>
<keyword evidence="6 16" id="KW-0813">Transport</keyword>
<evidence type="ECO:0000256" key="12">
    <source>
        <dbReference type="ARBA" id="ARBA00023065"/>
    </source>
</evidence>
<evidence type="ECO:0000313" key="18">
    <source>
        <dbReference type="EMBL" id="MCV2403369.1"/>
    </source>
</evidence>
<keyword evidence="19" id="KW-1185">Reference proteome</keyword>
<dbReference type="NCBIfam" id="TIGR01195">
    <property type="entry name" value="oadG_fam"/>
    <property type="match status" value="1"/>
</dbReference>
<comment type="similarity">
    <text evidence="4 16 17">Belongs to the OadG family.</text>
</comment>
<keyword evidence="12 16" id="KW-0406">Ion transport</keyword>
<organism evidence="18 19">
    <name type="scientific">Marinomonas sargassi</name>
    <dbReference type="NCBI Taxonomy" id="2984494"/>
    <lineage>
        <taxon>Bacteria</taxon>
        <taxon>Pseudomonadati</taxon>
        <taxon>Pseudomonadota</taxon>
        <taxon>Gammaproteobacteria</taxon>
        <taxon>Oceanospirillales</taxon>
        <taxon>Oceanospirillaceae</taxon>
        <taxon>Marinomonas</taxon>
    </lineage>
</organism>
<evidence type="ECO:0000256" key="5">
    <source>
        <dbReference type="ARBA" id="ARBA00011869"/>
    </source>
</evidence>
<keyword evidence="14 16" id="KW-0739">Sodium transport</keyword>
<evidence type="ECO:0000256" key="13">
    <source>
        <dbReference type="ARBA" id="ARBA00023136"/>
    </source>
</evidence>
<dbReference type="EMBL" id="JAOVZB010000005">
    <property type="protein sequence ID" value="MCV2403369.1"/>
    <property type="molecule type" value="Genomic_DNA"/>
</dbReference>
<feature type="transmembrane region" description="Helical" evidence="16 17">
    <location>
        <begin position="12"/>
        <end position="32"/>
    </location>
</feature>
<sequence length="83" mass="8731">MNGLLGDGIGLMVLGMGFVFLFLCILIVATSFMSRLLNQFFPDVAVAAPSAKPVAAPAASKVDPKLAEAITAAVHHYRNNKNS</sequence>
<keyword evidence="7 16" id="KW-1003">Cell membrane</keyword>
<dbReference type="Pfam" id="PF04277">
    <property type="entry name" value="OAD_gamma"/>
    <property type="match status" value="1"/>
</dbReference>